<comment type="caution">
    <text evidence="1">The sequence shown here is derived from an EMBL/GenBank/DDBJ whole genome shotgun (WGS) entry which is preliminary data.</text>
</comment>
<proteinExistence type="predicted"/>
<dbReference type="GO" id="GO:0020037">
    <property type="term" value="F:heme binding"/>
    <property type="evidence" value="ECO:0007669"/>
    <property type="project" value="InterPro"/>
</dbReference>
<dbReference type="OrthoDB" id="10029320at2759"/>
<dbReference type="STRING" id="39966.A0A369JGE8"/>
<evidence type="ECO:0008006" key="3">
    <source>
        <dbReference type="Google" id="ProtNLM"/>
    </source>
</evidence>
<dbReference type="GO" id="GO:0004497">
    <property type="term" value="F:monooxygenase activity"/>
    <property type="evidence" value="ECO:0007669"/>
    <property type="project" value="InterPro"/>
</dbReference>
<dbReference type="InParanoid" id="A0A369JGE8"/>
<dbReference type="GO" id="GO:0016705">
    <property type="term" value="F:oxidoreductase activity, acting on paired donors, with incorporation or reduction of molecular oxygen"/>
    <property type="evidence" value="ECO:0007669"/>
    <property type="project" value="InterPro"/>
</dbReference>
<dbReference type="GO" id="GO:0005506">
    <property type="term" value="F:iron ion binding"/>
    <property type="evidence" value="ECO:0007669"/>
    <property type="project" value="InterPro"/>
</dbReference>
<keyword evidence="2" id="KW-1185">Reference proteome</keyword>
<sequence>MIAILLCATFFISCAAAICIFAVIYHIWTRSLDTITIRCTTSSIHNMISPPGATPHDLLISRAIPNARLIRAFALTNTFVSPDPHIHTAFVGHANALLRAATHRGWTHFQHLAVDAVDVALRGDASCTRDFDAFVQDVTLRIALIGLLGVDAAVGELGMEDISVVGSLITKLWSLSKKPEPIPPKLLSKLNEHLRRLMPDEETYPNPLDYVIPVWETLWRVVATAIAYARQKDQEAARKAFAELHRVPTMTEFRRAFFSDNGPEQRLSVEAFITETMRLHPPSKHIARATPFSFPFPFPVTFLPTYFQQHFVTTRRECADIETVLRAPDIWGQGSAADFDPMRFHPSRLEPEQERLRTLPFGCGRYRCVATAWAPMAAAVVAAAVLDRVREGEGWRIVCGPGEAVGGREGWRGWRVVKS</sequence>
<organism evidence="1 2">
    <name type="scientific">Hypsizygus marmoreus</name>
    <name type="common">White beech mushroom</name>
    <name type="synonym">Agaricus marmoreus</name>
    <dbReference type="NCBI Taxonomy" id="39966"/>
    <lineage>
        <taxon>Eukaryota</taxon>
        <taxon>Fungi</taxon>
        <taxon>Dikarya</taxon>
        <taxon>Basidiomycota</taxon>
        <taxon>Agaricomycotina</taxon>
        <taxon>Agaricomycetes</taxon>
        <taxon>Agaricomycetidae</taxon>
        <taxon>Agaricales</taxon>
        <taxon>Tricholomatineae</taxon>
        <taxon>Lyophyllaceae</taxon>
        <taxon>Hypsizygus</taxon>
    </lineage>
</organism>
<evidence type="ECO:0000313" key="2">
    <source>
        <dbReference type="Proteomes" id="UP000076154"/>
    </source>
</evidence>
<dbReference type="EMBL" id="LUEZ02000080">
    <property type="protein sequence ID" value="RDB19485.1"/>
    <property type="molecule type" value="Genomic_DNA"/>
</dbReference>
<dbReference type="AlphaFoldDB" id="A0A369JGE8"/>
<protein>
    <recommendedName>
        <fullName evidence="3">Cytochrome P450</fullName>
    </recommendedName>
</protein>
<dbReference type="Gene3D" id="1.10.630.10">
    <property type="entry name" value="Cytochrome P450"/>
    <property type="match status" value="1"/>
</dbReference>
<dbReference type="SUPFAM" id="SSF48264">
    <property type="entry name" value="Cytochrome P450"/>
    <property type="match status" value="1"/>
</dbReference>
<accession>A0A369JGE8</accession>
<reference evidence="1" key="1">
    <citation type="submission" date="2018-04" db="EMBL/GenBank/DDBJ databases">
        <title>Whole genome sequencing of Hypsizygus marmoreus.</title>
        <authorList>
            <person name="Choi I.-G."/>
            <person name="Min B."/>
            <person name="Kim J.-G."/>
            <person name="Kim S."/>
            <person name="Oh Y.-L."/>
            <person name="Kong W.-S."/>
            <person name="Park H."/>
            <person name="Jeong J."/>
            <person name="Song E.-S."/>
        </authorList>
    </citation>
    <scope>NUCLEOTIDE SEQUENCE [LARGE SCALE GENOMIC DNA]</scope>
    <source>
        <strain evidence="1">51987-8</strain>
    </source>
</reference>
<evidence type="ECO:0000313" key="1">
    <source>
        <dbReference type="EMBL" id="RDB19485.1"/>
    </source>
</evidence>
<dbReference type="InterPro" id="IPR036396">
    <property type="entry name" value="Cyt_P450_sf"/>
</dbReference>
<gene>
    <name evidence="1" type="ORF">Hypma_013629</name>
</gene>
<dbReference type="Proteomes" id="UP000076154">
    <property type="component" value="Unassembled WGS sequence"/>
</dbReference>
<name>A0A369JGE8_HYPMA</name>